<proteinExistence type="predicted"/>
<dbReference type="InterPro" id="IPR050856">
    <property type="entry name" value="Biotin_carboxylase_complex"/>
</dbReference>
<dbReference type="Gene3D" id="3.30.470.20">
    <property type="entry name" value="ATP-grasp fold, B domain"/>
    <property type="match status" value="1"/>
</dbReference>
<dbReference type="eggNOG" id="COG0439">
    <property type="taxonomic scope" value="Bacteria"/>
</dbReference>
<evidence type="ECO:0000256" key="4">
    <source>
        <dbReference type="ARBA" id="ARBA00013263"/>
    </source>
</evidence>
<evidence type="ECO:0000256" key="6">
    <source>
        <dbReference type="ARBA" id="ARBA00022598"/>
    </source>
</evidence>
<evidence type="ECO:0000256" key="12">
    <source>
        <dbReference type="ARBA" id="ARBA00048600"/>
    </source>
</evidence>
<comment type="function">
    <text evidence="1">This protein is a component of the acetyl coenzyme A carboxylase complex; first, biotin carboxylase catalyzes the carboxylation of the carrier protein and then the transcarboxylase transfers the carboxyl group to form malonyl-CoA.</text>
</comment>
<keyword evidence="7 13" id="KW-0547">Nucleotide-binding</keyword>
<dbReference type="EC" id="6.3.4.14" evidence="4"/>
<keyword evidence="10" id="KW-0275">Fatty acid biosynthesis</keyword>
<dbReference type="PROSITE" id="PS50979">
    <property type="entry name" value="BC"/>
    <property type="match status" value="1"/>
</dbReference>
<reference evidence="16 17" key="1">
    <citation type="journal article" date="2012" name="Front. Microbiol.">
        <title>Redundancy and modularity in membrane-associated dissimilatory nitrate reduction in Bacillus.</title>
        <authorList>
            <person name="Heylen K."/>
            <person name="Keltjens J."/>
        </authorList>
    </citation>
    <scope>NUCLEOTIDE SEQUENCE [LARGE SCALE GENOMIC DNA]</scope>
    <source>
        <strain evidence="17">LMG 21833T</strain>
    </source>
</reference>
<dbReference type="InterPro" id="IPR016185">
    <property type="entry name" value="PreATP-grasp_dom_sf"/>
</dbReference>
<feature type="domain" description="ATP-grasp" evidence="14">
    <location>
        <begin position="131"/>
        <end position="328"/>
    </location>
</feature>
<evidence type="ECO:0000256" key="11">
    <source>
        <dbReference type="ARBA" id="ARBA00023267"/>
    </source>
</evidence>
<dbReference type="SUPFAM" id="SSF52440">
    <property type="entry name" value="PreATP-grasp domain"/>
    <property type="match status" value="1"/>
</dbReference>
<evidence type="ECO:0000259" key="15">
    <source>
        <dbReference type="PROSITE" id="PS50979"/>
    </source>
</evidence>
<dbReference type="InterPro" id="IPR005479">
    <property type="entry name" value="CPAse_ATP-bd"/>
</dbReference>
<dbReference type="InterPro" id="IPR011764">
    <property type="entry name" value="Biotin_carboxylation_dom"/>
</dbReference>
<feature type="domain" description="Biotin carboxylation" evidence="15">
    <location>
        <begin position="12"/>
        <end position="456"/>
    </location>
</feature>
<comment type="subunit">
    <text evidence="3">Acetyl-CoA carboxylase is a heterohexamer of biotin carboxyl carrier protein, biotin carboxylase and the two subunits of carboxyl transferase in a 2:2 complex.</text>
</comment>
<name>K6C5A5_9BACI</name>
<protein>
    <recommendedName>
        <fullName evidence="4">biotin carboxylase</fullName>
        <ecNumber evidence="4">6.3.4.14</ecNumber>
    </recommendedName>
</protein>
<evidence type="ECO:0000256" key="1">
    <source>
        <dbReference type="ARBA" id="ARBA00003761"/>
    </source>
</evidence>
<dbReference type="InterPro" id="IPR005481">
    <property type="entry name" value="BC-like_N"/>
</dbReference>
<dbReference type="PROSITE" id="PS00866">
    <property type="entry name" value="CPSASE_1"/>
    <property type="match status" value="1"/>
</dbReference>
<keyword evidence="17" id="KW-1185">Reference proteome</keyword>
<dbReference type="InterPro" id="IPR011761">
    <property type="entry name" value="ATP-grasp"/>
</dbReference>
<dbReference type="GO" id="GO:0005524">
    <property type="term" value="F:ATP binding"/>
    <property type="evidence" value="ECO:0007669"/>
    <property type="project" value="UniProtKB-UniRule"/>
</dbReference>
<keyword evidence="10" id="KW-0443">Lipid metabolism</keyword>
<dbReference type="EMBL" id="AJLS01000118">
    <property type="protein sequence ID" value="EKN66325.1"/>
    <property type="molecule type" value="Genomic_DNA"/>
</dbReference>
<dbReference type="InterPro" id="IPR011054">
    <property type="entry name" value="Rudment_hybrid_motif"/>
</dbReference>
<keyword evidence="8" id="KW-0276">Fatty acid metabolism</keyword>
<dbReference type="SMART" id="SM00878">
    <property type="entry name" value="Biotin_carb_C"/>
    <property type="match status" value="1"/>
</dbReference>
<keyword evidence="9 13" id="KW-0067">ATP-binding</keyword>
<comment type="catalytic activity">
    <reaction evidence="12">
        <text>N(6)-biotinyl-L-lysyl-[protein] + hydrogencarbonate + ATP = N(6)-carboxybiotinyl-L-lysyl-[protein] + ADP + phosphate + H(+)</text>
        <dbReference type="Rhea" id="RHEA:13501"/>
        <dbReference type="Rhea" id="RHEA-COMP:10505"/>
        <dbReference type="Rhea" id="RHEA-COMP:10506"/>
        <dbReference type="ChEBI" id="CHEBI:15378"/>
        <dbReference type="ChEBI" id="CHEBI:17544"/>
        <dbReference type="ChEBI" id="CHEBI:30616"/>
        <dbReference type="ChEBI" id="CHEBI:43474"/>
        <dbReference type="ChEBI" id="CHEBI:83144"/>
        <dbReference type="ChEBI" id="CHEBI:83145"/>
        <dbReference type="ChEBI" id="CHEBI:456216"/>
        <dbReference type="EC" id="6.3.4.14"/>
    </reaction>
</comment>
<evidence type="ECO:0000313" key="16">
    <source>
        <dbReference type="EMBL" id="EKN66325.1"/>
    </source>
</evidence>
<dbReference type="GO" id="GO:0004075">
    <property type="term" value="F:biotin carboxylase activity"/>
    <property type="evidence" value="ECO:0007669"/>
    <property type="project" value="UniProtKB-EC"/>
</dbReference>
<dbReference type="PROSITE" id="PS00867">
    <property type="entry name" value="CPSASE_2"/>
    <property type="match status" value="1"/>
</dbReference>
<evidence type="ECO:0000259" key="14">
    <source>
        <dbReference type="PROSITE" id="PS50975"/>
    </source>
</evidence>
<evidence type="ECO:0000256" key="5">
    <source>
        <dbReference type="ARBA" id="ARBA00022516"/>
    </source>
</evidence>
<dbReference type="NCBIfam" id="NF006367">
    <property type="entry name" value="PRK08591.1"/>
    <property type="match status" value="1"/>
</dbReference>
<dbReference type="Proteomes" id="UP000006316">
    <property type="component" value="Unassembled WGS sequence"/>
</dbReference>
<dbReference type="PANTHER" id="PTHR18866">
    <property type="entry name" value="CARBOXYLASE:PYRUVATE/ACETYL-COA/PROPIONYL-COA CARBOXYLASE"/>
    <property type="match status" value="1"/>
</dbReference>
<dbReference type="PANTHER" id="PTHR18866:SF128">
    <property type="entry name" value="UREA AMIDOLYASE"/>
    <property type="match status" value="1"/>
</dbReference>
<dbReference type="InterPro" id="IPR005482">
    <property type="entry name" value="Biotin_COase_C"/>
</dbReference>
<organism evidence="16 17">
    <name type="scientific">Neobacillus bataviensis LMG 21833</name>
    <dbReference type="NCBI Taxonomy" id="1117379"/>
    <lineage>
        <taxon>Bacteria</taxon>
        <taxon>Bacillati</taxon>
        <taxon>Bacillota</taxon>
        <taxon>Bacilli</taxon>
        <taxon>Bacillales</taxon>
        <taxon>Bacillaceae</taxon>
        <taxon>Neobacillus</taxon>
    </lineage>
</organism>
<dbReference type="FunFam" id="3.30.470.20:FF:000028">
    <property type="entry name" value="Methylcrotonoyl-CoA carboxylase subunit alpha, mitochondrial"/>
    <property type="match status" value="1"/>
</dbReference>
<evidence type="ECO:0000256" key="7">
    <source>
        <dbReference type="ARBA" id="ARBA00022741"/>
    </source>
</evidence>
<dbReference type="Pfam" id="PF02785">
    <property type="entry name" value="Biotin_carb_C"/>
    <property type="match status" value="1"/>
</dbReference>
<dbReference type="AlphaFoldDB" id="K6C5A5"/>
<evidence type="ECO:0000256" key="9">
    <source>
        <dbReference type="ARBA" id="ARBA00022840"/>
    </source>
</evidence>
<evidence type="ECO:0000256" key="8">
    <source>
        <dbReference type="ARBA" id="ARBA00022832"/>
    </source>
</evidence>
<dbReference type="GO" id="GO:0006633">
    <property type="term" value="P:fatty acid biosynthetic process"/>
    <property type="evidence" value="ECO:0007669"/>
    <property type="project" value="UniProtKB-KW"/>
</dbReference>
<keyword evidence="6 16" id="KW-0436">Ligase</keyword>
<evidence type="ECO:0000256" key="10">
    <source>
        <dbReference type="ARBA" id="ARBA00023160"/>
    </source>
</evidence>
<dbReference type="PATRIC" id="fig|1117379.3.peg.3381"/>
<dbReference type="SUPFAM" id="SSF51246">
    <property type="entry name" value="Rudiment single hybrid motif"/>
    <property type="match status" value="1"/>
</dbReference>
<evidence type="ECO:0000256" key="13">
    <source>
        <dbReference type="PROSITE-ProRule" id="PRU00409"/>
    </source>
</evidence>
<evidence type="ECO:0000313" key="17">
    <source>
        <dbReference type="Proteomes" id="UP000006316"/>
    </source>
</evidence>
<evidence type="ECO:0000256" key="2">
    <source>
        <dbReference type="ARBA" id="ARBA00004956"/>
    </source>
</evidence>
<dbReference type="Pfam" id="PF00289">
    <property type="entry name" value="Biotin_carb_N"/>
    <property type="match status" value="1"/>
</dbReference>
<dbReference type="Pfam" id="PF02786">
    <property type="entry name" value="CPSase_L_D2"/>
    <property type="match status" value="1"/>
</dbReference>
<sequence length="457" mass="50463">MMEQKGYERGKNVQKILIANRGEIALRIIKTCHVMGIETIAIYSDADKEMPFVKAATKAVYVGESPVNKSYLLSDKILEIAKNEKVDAIHPGYGFLSENAAFAKKAINEGIIFIGPKPETIELMGDKIVSRQTMEKAGVPVVPGSGGGLKTIEEALSLAETIGYPVMLKASGGGGGIGMVLCENEQALVKSYVSTKSRAMAYFGSDEVFIEKYIANSRHVEIQVFGDHSGNIVHMFERDCSIQRRHQKVVEESPSPFLSEAVRQKMYETAVTAAHAVDYSNAGTIEFIVDENENFYFLEMNTRLQVEHPVTEMITGLDLVKWQILVARGEKLPLLQPEIVSSGNAIEFRLYAEDPVRFLPSPGKITSLHWNENNGVRIDSGYEEGGTVTPYYDPMIAKCIFHGATRGLALAAAENFFSKLKIEGIKTNAPLFLNILADEDFQQGLYTTSFLTKNLVK</sequence>
<accession>K6C5A5</accession>
<dbReference type="PROSITE" id="PS50975">
    <property type="entry name" value="ATP_GRASP"/>
    <property type="match status" value="1"/>
</dbReference>
<dbReference type="FunFam" id="3.40.50.20:FF:000010">
    <property type="entry name" value="Propionyl-CoA carboxylase subunit alpha"/>
    <property type="match status" value="1"/>
</dbReference>
<dbReference type="STRING" id="1117379.BABA_16292"/>
<comment type="caution">
    <text evidence="16">The sequence shown here is derived from an EMBL/GenBank/DDBJ whole genome shotgun (WGS) entry which is preliminary data.</text>
</comment>
<evidence type="ECO:0000256" key="3">
    <source>
        <dbReference type="ARBA" id="ARBA00011750"/>
    </source>
</evidence>
<gene>
    <name evidence="16" type="ORF">BABA_16292</name>
</gene>
<dbReference type="GO" id="GO:0046872">
    <property type="term" value="F:metal ion binding"/>
    <property type="evidence" value="ECO:0007669"/>
    <property type="project" value="InterPro"/>
</dbReference>
<dbReference type="SUPFAM" id="SSF56059">
    <property type="entry name" value="Glutathione synthetase ATP-binding domain-like"/>
    <property type="match status" value="1"/>
</dbReference>
<keyword evidence="11" id="KW-0092">Biotin</keyword>
<keyword evidence="5" id="KW-0444">Lipid biosynthesis</keyword>
<comment type="pathway">
    <text evidence="2">Lipid metabolism; malonyl-CoA biosynthesis; malonyl-CoA from acetyl-CoA: step 1/1.</text>
</comment>